<dbReference type="Pfam" id="PF13519">
    <property type="entry name" value="VWA_2"/>
    <property type="match status" value="1"/>
</dbReference>
<dbReference type="Gene3D" id="3.40.50.410">
    <property type="entry name" value="von Willebrand factor, type A domain"/>
    <property type="match status" value="1"/>
</dbReference>
<evidence type="ECO:0000313" key="2">
    <source>
        <dbReference type="EMBL" id="RAS71792.1"/>
    </source>
</evidence>
<evidence type="ECO:0000259" key="1">
    <source>
        <dbReference type="PROSITE" id="PS50234"/>
    </source>
</evidence>
<dbReference type="AlphaFoldDB" id="A0AAX1Q2Y2"/>
<dbReference type="SUPFAM" id="SSF53300">
    <property type="entry name" value="vWA-like"/>
    <property type="match status" value="1"/>
</dbReference>
<sequence>MKNEEAKPIWKKKAFEKERCIINMKRKTLLVSFFIFILFIHTACGKKEETDAYSSANIENIPQAAETVEDMNNQNQGILVEKYLKGRELAQTLKYDEIIESDLEPSLHKKIDSFVQSQKSSEQSFYNYLVYLLGSGEYGKIEKELETFEPVFPEVTVDQKKKKNAVILMDGSQSMEETLGNQTKLSFAKKAIIDFAAALPNDESITLLTYENPIEEDEETQKVPACRNIQVAYDHKPYEPGEFASSLAEYREGDNTSFTAGLQKAEEILSSYSDEQYENSIYIISDGIDICKDEGEESRSILSNGSEDIHIIGLDVDQEEEAALQQVAAKGTYKTVATEEELQTYIKEEWEQETPEKTFVQEAAISDEEQLSEQKRFDSIKESYDKASIRERDRLLLGVKYIEEQKLLSAEEVKRLEKRVLDQYKSRKEAVWEIRDQKLALMKAKIKENNKMIQEWKDKWQ</sequence>
<dbReference type="SMART" id="SM00327">
    <property type="entry name" value="VWA"/>
    <property type="match status" value="1"/>
</dbReference>
<name>A0AAX1Q2Y2_9BACI</name>
<accession>A0AAX1Q2Y2</accession>
<dbReference type="PROSITE" id="PS50234">
    <property type="entry name" value="VWFA"/>
    <property type="match status" value="1"/>
</dbReference>
<protein>
    <recommendedName>
        <fullName evidence="1">VWFA domain-containing protein</fullName>
    </recommendedName>
</protein>
<reference evidence="2 3" key="1">
    <citation type="submission" date="2016-03" db="EMBL/GenBank/DDBJ databases">
        <title>Comparison of Bacillus endophyticus and B. anthracis characteristics using whole genome sequence analysis and microbiological techniques.</title>
        <authorList>
            <person name="Lekota K.E."/>
            <person name="Mafofo J."/>
            <person name="Rees J."/>
            <person name="Muchadeyi F.C."/>
            <person name="Madoroba E."/>
            <person name="Van Heerden H."/>
        </authorList>
    </citation>
    <scope>NUCLEOTIDE SEQUENCE [LARGE SCALE GENOMIC DNA]</scope>
    <source>
        <strain evidence="2 3">3631_10C</strain>
    </source>
</reference>
<dbReference type="Proteomes" id="UP000250174">
    <property type="component" value="Unassembled WGS sequence"/>
</dbReference>
<comment type="caution">
    <text evidence="2">The sequence shown here is derived from an EMBL/GenBank/DDBJ whole genome shotgun (WGS) entry which is preliminary data.</text>
</comment>
<feature type="domain" description="VWFA" evidence="1">
    <location>
        <begin position="164"/>
        <end position="363"/>
    </location>
</feature>
<organism evidence="2 3">
    <name type="scientific">Priestia endophytica</name>
    <dbReference type="NCBI Taxonomy" id="135735"/>
    <lineage>
        <taxon>Bacteria</taxon>
        <taxon>Bacillati</taxon>
        <taxon>Bacillota</taxon>
        <taxon>Bacilli</taxon>
        <taxon>Bacillales</taxon>
        <taxon>Bacillaceae</taxon>
        <taxon>Priestia</taxon>
    </lineage>
</organism>
<dbReference type="InterPro" id="IPR002035">
    <property type="entry name" value="VWF_A"/>
</dbReference>
<dbReference type="RefSeq" id="WP_111922373.1">
    <property type="nucleotide sequence ID" value="NZ_LVYL01000004.1"/>
</dbReference>
<gene>
    <name evidence="2" type="ORF">A3864_22165</name>
</gene>
<dbReference type="EMBL" id="LVYK01000059">
    <property type="protein sequence ID" value="RAS71792.1"/>
    <property type="molecule type" value="Genomic_DNA"/>
</dbReference>
<evidence type="ECO:0000313" key="3">
    <source>
        <dbReference type="Proteomes" id="UP000250174"/>
    </source>
</evidence>
<proteinExistence type="predicted"/>
<dbReference type="InterPro" id="IPR036465">
    <property type="entry name" value="vWFA_dom_sf"/>
</dbReference>